<feature type="region of interest" description="Disordered" evidence="1">
    <location>
        <begin position="106"/>
        <end position="126"/>
    </location>
</feature>
<evidence type="ECO:0008006" key="4">
    <source>
        <dbReference type="Google" id="ProtNLM"/>
    </source>
</evidence>
<comment type="caution">
    <text evidence="2">The sequence shown here is derived from an EMBL/GenBank/DDBJ whole genome shotgun (WGS) entry which is preliminary data.</text>
</comment>
<reference evidence="2" key="1">
    <citation type="submission" date="2019-12" db="EMBL/GenBank/DDBJ databases">
        <title>Genome sequencing and annotation of Brassica cretica.</title>
        <authorList>
            <person name="Studholme D.J."/>
            <person name="Sarris P.F."/>
        </authorList>
    </citation>
    <scope>NUCLEOTIDE SEQUENCE</scope>
    <source>
        <strain evidence="2">PFS-001/15</strain>
        <tissue evidence="2">Leaf</tissue>
    </source>
</reference>
<gene>
    <name evidence="2" type="ORF">F2Q68_00030132</name>
</gene>
<feature type="region of interest" description="Disordered" evidence="1">
    <location>
        <begin position="358"/>
        <end position="410"/>
    </location>
</feature>
<dbReference type="Proteomes" id="UP000712281">
    <property type="component" value="Unassembled WGS sequence"/>
</dbReference>
<dbReference type="EMBL" id="QGKW02002005">
    <property type="protein sequence ID" value="KAF2540903.1"/>
    <property type="molecule type" value="Genomic_DNA"/>
</dbReference>
<evidence type="ECO:0000313" key="2">
    <source>
        <dbReference type="EMBL" id="KAF2540903.1"/>
    </source>
</evidence>
<feature type="compositionally biased region" description="Basic residues" evidence="1">
    <location>
        <begin position="377"/>
        <end position="386"/>
    </location>
</feature>
<feature type="compositionally biased region" description="Basic and acidic residues" evidence="1">
    <location>
        <begin position="387"/>
        <end position="399"/>
    </location>
</feature>
<feature type="compositionally biased region" description="Basic and acidic residues" evidence="1">
    <location>
        <begin position="214"/>
        <end position="225"/>
    </location>
</feature>
<protein>
    <recommendedName>
        <fullName evidence="4">DUF4283 domain-containing protein</fullName>
    </recommendedName>
</protein>
<name>A0A8S9G4G4_BRACR</name>
<organism evidence="2 3">
    <name type="scientific">Brassica cretica</name>
    <name type="common">Mustard</name>
    <dbReference type="NCBI Taxonomy" id="69181"/>
    <lineage>
        <taxon>Eukaryota</taxon>
        <taxon>Viridiplantae</taxon>
        <taxon>Streptophyta</taxon>
        <taxon>Embryophyta</taxon>
        <taxon>Tracheophyta</taxon>
        <taxon>Spermatophyta</taxon>
        <taxon>Magnoliopsida</taxon>
        <taxon>eudicotyledons</taxon>
        <taxon>Gunneridae</taxon>
        <taxon>Pentapetalae</taxon>
        <taxon>rosids</taxon>
        <taxon>malvids</taxon>
        <taxon>Brassicales</taxon>
        <taxon>Brassicaceae</taxon>
        <taxon>Brassiceae</taxon>
        <taxon>Brassica</taxon>
    </lineage>
</organism>
<sequence length="410" mass="45513">MFKATILMDGNGVLFWIDLGINKEILGRLRKLKIWFEWGLIPIIIKTESQAQRSILFVVIMTHSQLLCHGEDMKNGEGTRKRLKISVAHFDNSALIKTYSKTLIGSPERKREAREGNGGWSDAAKHDDRARSYKGVVINSNLGQQNKERDGMDYYGKGKGKMVDAPDSKWVKVAERGHRRPSNHHGYYKGESEGSQYRSARREDGGNGVSEAGTVREEGEIKSTGEDDTLLPSIEFQLGLAKTQAEGTKVVVESTDEDKGLQMVRGLVEQWDDQEDEFDMEMDAINATLAEGGVDMEAEEEFQTLSEEEADHASRAQEELVLIQREEEVVSGKADIEIGTGEGDLTLKQVSRKRLFKPSISTAGSTKMRMASALVSPRRKAAGKVGHHGEGSKPPERKGPSNPKPVNLKF</sequence>
<accession>A0A8S9G4G4</accession>
<feature type="region of interest" description="Disordered" evidence="1">
    <location>
        <begin position="177"/>
        <end position="225"/>
    </location>
</feature>
<evidence type="ECO:0000256" key="1">
    <source>
        <dbReference type="SAM" id="MobiDB-lite"/>
    </source>
</evidence>
<feature type="compositionally biased region" description="Basic residues" evidence="1">
    <location>
        <begin position="177"/>
        <end position="187"/>
    </location>
</feature>
<dbReference type="AlphaFoldDB" id="A0A8S9G4G4"/>
<evidence type="ECO:0000313" key="3">
    <source>
        <dbReference type="Proteomes" id="UP000712281"/>
    </source>
</evidence>
<proteinExistence type="predicted"/>